<dbReference type="PANTHER" id="PTHR24321">
    <property type="entry name" value="DEHYDROGENASES, SHORT CHAIN"/>
    <property type="match status" value="1"/>
</dbReference>
<gene>
    <name evidence="3" type="ORF">M0639_33810</name>
</gene>
<dbReference type="RefSeq" id="WP_076949034.1">
    <property type="nucleotide sequence ID" value="NZ_CP096568.1"/>
</dbReference>
<dbReference type="InterPro" id="IPR002347">
    <property type="entry name" value="SDR_fam"/>
</dbReference>
<evidence type="ECO:0000256" key="2">
    <source>
        <dbReference type="ARBA" id="ARBA00023002"/>
    </source>
</evidence>
<evidence type="ECO:0000313" key="3">
    <source>
        <dbReference type="EMBL" id="UPU47054.1"/>
    </source>
</evidence>
<dbReference type="SUPFAM" id="SSF51735">
    <property type="entry name" value="NAD(P)-binding Rossmann-fold domains"/>
    <property type="match status" value="1"/>
</dbReference>
<evidence type="ECO:0000313" key="4">
    <source>
        <dbReference type="Proteomes" id="UP000831484"/>
    </source>
</evidence>
<dbReference type="Pfam" id="PF13561">
    <property type="entry name" value="adh_short_C2"/>
    <property type="match status" value="1"/>
</dbReference>
<dbReference type="Gene3D" id="3.40.50.720">
    <property type="entry name" value="NAD(P)-binding Rossmann-like Domain"/>
    <property type="match status" value="1"/>
</dbReference>
<dbReference type="AlphaFoldDB" id="A0AB38RQP0"/>
<dbReference type="PANTHER" id="PTHR24321:SF8">
    <property type="entry name" value="ESTRADIOL 17-BETA-DEHYDROGENASE 8-RELATED"/>
    <property type="match status" value="1"/>
</dbReference>
<protein>
    <submittedName>
        <fullName evidence="3">SDR family oxidoreductase</fullName>
    </submittedName>
</protein>
<dbReference type="CDD" id="cd05233">
    <property type="entry name" value="SDR_c"/>
    <property type="match status" value="1"/>
</dbReference>
<name>A0AB38RQP0_RHOSG</name>
<keyword evidence="2" id="KW-0560">Oxidoreductase</keyword>
<keyword evidence="4" id="KW-1185">Reference proteome</keyword>
<accession>A0AB38RQP0</accession>
<organism evidence="3 4">
    <name type="scientific">Rhodococcus qingshengii JCM 15477</name>
    <dbReference type="NCBI Taxonomy" id="1303681"/>
    <lineage>
        <taxon>Bacteria</taxon>
        <taxon>Bacillati</taxon>
        <taxon>Actinomycetota</taxon>
        <taxon>Actinomycetes</taxon>
        <taxon>Mycobacteriales</taxon>
        <taxon>Nocardiaceae</taxon>
        <taxon>Rhodococcus</taxon>
        <taxon>Rhodococcus erythropolis group</taxon>
    </lineage>
</organism>
<evidence type="ECO:0000256" key="1">
    <source>
        <dbReference type="ARBA" id="ARBA00006484"/>
    </source>
</evidence>
<keyword evidence="3" id="KW-0614">Plasmid</keyword>
<dbReference type="PRINTS" id="PR00081">
    <property type="entry name" value="GDHRDH"/>
</dbReference>
<dbReference type="InterPro" id="IPR020904">
    <property type="entry name" value="Sc_DH/Rdtase_CS"/>
</dbReference>
<reference evidence="4" key="1">
    <citation type="journal article" date="2022" name="Environ. Microbiol.">
        <title>Functional analysis, diversity, and distribution of carbendazim hydrolases MheI and CbmA, responsible for the initial step in carbendazim degradation.</title>
        <authorList>
            <person name="Zhang M."/>
            <person name="Bai X."/>
            <person name="Li Q."/>
            <person name="Zhang L."/>
            <person name="Zhu Q."/>
            <person name="Gao S."/>
            <person name="Ke Z."/>
            <person name="Jiang M."/>
            <person name="Hu J."/>
            <person name="Qiu J."/>
            <person name="Hong Q."/>
        </authorList>
    </citation>
    <scope>NUCLEOTIDE SEQUENCE [LARGE SCALE GENOMIC DNA]</scope>
    <source>
        <strain evidence="4">djl-6</strain>
    </source>
</reference>
<dbReference type="PRINTS" id="PR00080">
    <property type="entry name" value="SDRFAMILY"/>
</dbReference>
<geneLocation type="plasmid" evidence="3 4">
    <name>pdjl-6-5</name>
</geneLocation>
<dbReference type="GO" id="GO:0016491">
    <property type="term" value="F:oxidoreductase activity"/>
    <property type="evidence" value="ECO:0007669"/>
    <property type="project" value="UniProtKB-KW"/>
</dbReference>
<comment type="similarity">
    <text evidence="1">Belongs to the short-chain dehydrogenases/reductases (SDR) family.</text>
</comment>
<dbReference type="PROSITE" id="PS00061">
    <property type="entry name" value="ADH_SHORT"/>
    <property type="match status" value="1"/>
</dbReference>
<dbReference type="FunFam" id="3.40.50.720:FF:000084">
    <property type="entry name" value="Short-chain dehydrogenase reductase"/>
    <property type="match status" value="1"/>
</dbReference>
<dbReference type="EMBL" id="CP096568">
    <property type="protein sequence ID" value="UPU47054.1"/>
    <property type="molecule type" value="Genomic_DNA"/>
</dbReference>
<sequence>MTAESSTELHQPPRGAGKLSLDGRVAVITGAATGIGRAAAIQFARAGACVAVVDIADGEPVVEQIAAAGGPIARAYRADVSDAGQVEGAIGQISADFGRIDVLYANVGAHEWGSAVEASVDSWERMLAVNLSGTFYLTKYGIPALVESGGGSIITTSSEYGLLGARRSAGYCAAKAGIINLTRALAVDHGADNIRANCLVPGPTATEKGLELFASDDGLGAAQDRLILLERNGTADEIASAALFLASPASSFVTGAVIKVDGGATSWYSV</sequence>
<proteinExistence type="inferred from homology"/>
<dbReference type="Proteomes" id="UP000831484">
    <property type="component" value="Plasmid pdjl-6-5"/>
</dbReference>
<dbReference type="InterPro" id="IPR036291">
    <property type="entry name" value="NAD(P)-bd_dom_sf"/>
</dbReference>